<feature type="compositionally biased region" description="Basic and acidic residues" evidence="1">
    <location>
        <begin position="74"/>
        <end position="88"/>
    </location>
</feature>
<accession>A0A167UI66</accession>
<sequence length="137" mass="15036">MGWRMSRRACSKLDADKHLPLPALSPTFVALVNLPITSISKVARYMVIVFAPAAEDIAITNGICLLERFPETTKRGDSMQRATRDDGGGGRYTSRRARLSSPITSIAMTSWNERRPVAPAHLASLPITNLKLSVRAM</sequence>
<dbReference type="EMBL" id="KV417975">
    <property type="protein sequence ID" value="KZP03971.1"/>
    <property type="molecule type" value="Genomic_DNA"/>
</dbReference>
<evidence type="ECO:0000313" key="3">
    <source>
        <dbReference type="Proteomes" id="UP000076532"/>
    </source>
</evidence>
<evidence type="ECO:0000256" key="1">
    <source>
        <dbReference type="SAM" id="MobiDB-lite"/>
    </source>
</evidence>
<dbReference type="Proteomes" id="UP000076532">
    <property type="component" value="Unassembled WGS sequence"/>
</dbReference>
<evidence type="ECO:0000313" key="2">
    <source>
        <dbReference type="EMBL" id="KZP03971.1"/>
    </source>
</evidence>
<dbReference type="AlphaFoldDB" id="A0A167UI66"/>
<keyword evidence="3" id="KW-1185">Reference proteome</keyword>
<feature type="region of interest" description="Disordered" evidence="1">
    <location>
        <begin position="74"/>
        <end position="95"/>
    </location>
</feature>
<organism evidence="2 3">
    <name type="scientific">Athelia psychrophila</name>
    <dbReference type="NCBI Taxonomy" id="1759441"/>
    <lineage>
        <taxon>Eukaryota</taxon>
        <taxon>Fungi</taxon>
        <taxon>Dikarya</taxon>
        <taxon>Basidiomycota</taxon>
        <taxon>Agaricomycotina</taxon>
        <taxon>Agaricomycetes</taxon>
        <taxon>Agaricomycetidae</taxon>
        <taxon>Atheliales</taxon>
        <taxon>Atheliaceae</taxon>
        <taxon>Athelia</taxon>
    </lineage>
</organism>
<name>A0A167UI66_9AGAM</name>
<protein>
    <submittedName>
        <fullName evidence="2">Uncharacterized protein</fullName>
    </submittedName>
</protein>
<proteinExistence type="predicted"/>
<gene>
    <name evidence="2" type="ORF">FIBSPDRAFT_1054969</name>
</gene>
<reference evidence="2 3" key="1">
    <citation type="journal article" date="2016" name="Mol. Biol. Evol.">
        <title>Comparative Genomics of Early-Diverging Mushroom-Forming Fungi Provides Insights into the Origins of Lignocellulose Decay Capabilities.</title>
        <authorList>
            <person name="Nagy L.G."/>
            <person name="Riley R."/>
            <person name="Tritt A."/>
            <person name="Adam C."/>
            <person name="Daum C."/>
            <person name="Floudas D."/>
            <person name="Sun H."/>
            <person name="Yadav J.S."/>
            <person name="Pangilinan J."/>
            <person name="Larsson K.H."/>
            <person name="Matsuura K."/>
            <person name="Barry K."/>
            <person name="Labutti K."/>
            <person name="Kuo R."/>
            <person name="Ohm R.A."/>
            <person name="Bhattacharya S.S."/>
            <person name="Shirouzu T."/>
            <person name="Yoshinaga Y."/>
            <person name="Martin F.M."/>
            <person name="Grigoriev I.V."/>
            <person name="Hibbett D.S."/>
        </authorList>
    </citation>
    <scope>NUCLEOTIDE SEQUENCE [LARGE SCALE GENOMIC DNA]</scope>
    <source>
        <strain evidence="2 3">CBS 109695</strain>
    </source>
</reference>